<organism evidence="7 8">
    <name type="scientific">Fusarium euwallaceae</name>
    <dbReference type="NCBI Taxonomy" id="1147111"/>
    <lineage>
        <taxon>Eukaryota</taxon>
        <taxon>Fungi</taxon>
        <taxon>Dikarya</taxon>
        <taxon>Ascomycota</taxon>
        <taxon>Pezizomycotina</taxon>
        <taxon>Sordariomycetes</taxon>
        <taxon>Hypocreomycetidae</taxon>
        <taxon>Hypocreales</taxon>
        <taxon>Nectriaceae</taxon>
        <taxon>Fusarium</taxon>
        <taxon>Fusarium solani species complex</taxon>
    </lineage>
</organism>
<evidence type="ECO:0000256" key="1">
    <source>
        <dbReference type="ARBA" id="ARBA00010790"/>
    </source>
</evidence>
<dbReference type="GO" id="GO:0044550">
    <property type="term" value="P:secondary metabolite biosynthetic process"/>
    <property type="evidence" value="ECO:0007669"/>
    <property type="project" value="TreeGrafter"/>
</dbReference>
<dbReference type="PROSITE" id="PS00624">
    <property type="entry name" value="GMC_OXRED_2"/>
    <property type="match status" value="1"/>
</dbReference>
<dbReference type="InterPro" id="IPR036188">
    <property type="entry name" value="FAD/NAD-bd_sf"/>
</dbReference>
<keyword evidence="3" id="KW-0285">Flavoprotein</keyword>
<dbReference type="PROSITE" id="PS00623">
    <property type="entry name" value="GMC_OXRED_1"/>
    <property type="match status" value="1"/>
</dbReference>
<comment type="similarity">
    <text evidence="1 3">Belongs to the GMC oxidoreductase family.</text>
</comment>
<gene>
    <name evidence="7" type="ORF">BHE90_004186</name>
</gene>
<dbReference type="PANTHER" id="PTHR11552">
    <property type="entry name" value="GLUCOSE-METHANOL-CHOLINE GMC OXIDOREDUCTASE"/>
    <property type="match status" value="1"/>
</dbReference>
<evidence type="ECO:0000256" key="3">
    <source>
        <dbReference type="RuleBase" id="RU003968"/>
    </source>
</evidence>
<evidence type="ECO:0000259" key="5">
    <source>
        <dbReference type="PROSITE" id="PS00623"/>
    </source>
</evidence>
<dbReference type="Pfam" id="PF00732">
    <property type="entry name" value="GMC_oxred_N"/>
    <property type="match status" value="2"/>
</dbReference>
<dbReference type="SUPFAM" id="SSF54373">
    <property type="entry name" value="FAD-linked reductases, C-terminal domain"/>
    <property type="match status" value="1"/>
</dbReference>
<dbReference type="PIRSF" id="PIRSF000137">
    <property type="entry name" value="Alcohol_oxidase"/>
    <property type="match status" value="1"/>
</dbReference>
<dbReference type="GO" id="GO:0050660">
    <property type="term" value="F:flavin adenine dinucleotide binding"/>
    <property type="evidence" value="ECO:0007669"/>
    <property type="project" value="InterPro"/>
</dbReference>
<comment type="caution">
    <text evidence="7">The sequence shown here is derived from an EMBL/GenBank/DDBJ whole genome shotgun (WGS) entry which is preliminary data.</text>
</comment>
<feature type="signal peptide" evidence="4">
    <location>
        <begin position="1"/>
        <end position="20"/>
    </location>
</feature>
<dbReference type="InterPro" id="IPR000172">
    <property type="entry name" value="GMC_OxRdtase_N"/>
</dbReference>
<dbReference type="InterPro" id="IPR012132">
    <property type="entry name" value="GMC_OxRdtase"/>
</dbReference>
<proteinExistence type="inferred from homology"/>
<dbReference type="AlphaFoldDB" id="A0A430LZS6"/>
<feature type="domain" description="Glucose-methanol-choline oxidoreductase N-terminal" evidence="5">
    <location>
        <begin position="112"/>
        <end position="135"/>
    </location>
</feature>
<comment type="cofactor">
    <cofactor evidence="2">
        <name>FAD</name>
        <dbReference type="ChEBI" id="CHEBI:57692"/>
    </cofactor>
</comment>
<dbReference type="GO" id="GO:0016614">
    <property type="term" value="F:oxidoreductase activity, acting on CH-OH group of donors"/>
    <property type="evidence" value="ECO:0007669"/>
    <property type="project" value="InterPro"/>
</dbReference>
<name>A0A430LZS6_9HYPO</name>
<dbReference type="Proteomes" id="UP000287124">
    <property type="component" value="Unassembled WGS sequence"/>
</dbReference>
<evidence type="ECO:0000313" key="7">
    <source>
        <dbReference type="EMBL" id="RTE81240.1"/>
    </source>
</evidence>
<dbReference type="EMBL" id="MIKF01000043">
    <property type="protein sequence ID" value="RTE81240.1"/>
    <property type="molecule type" value="Genomic_DNA"/>
</dbReference>
<feature type="domain" description="Glucose-methanol-choline oxidoreductase N-terminal" evidence="6">
    <location>
        <begin position="210"/>
        <end position="224"/>
    </location>
</feature>
<feature type="chain" id="PRO_5019195925" description="Glucose-methanol-choline oxidoreductase N-terminal domain-containing protein" evidence="4">
    <location>
        <begin position="21"/>
        <end position="514"/>
    </location>
</feature>
<keyword evidence="2 3" id="KW-0274">FAD</keyword>
<reference evidence="7 8" key="1">
    <citation type="submission" date="2017-06" db="EMBL/GenBank/DDBJ databases">
        <title>Comparative genomic analysis of Ambrosia Fusariam Clade fungi.</title>
        <authorList>
            <person name="Stajich J.E."/>
            <person name="Carrillo J."/>
            <person name="Kijimoto T."/>
            <person name="Eskalen A."/>
            <person name="O'Donnell K."/>
            <person name="Kasson M."/>
        </authorList>
    </citation>
    <scope>NUCLEOTIDE SEQUENCE [LARGE SCALE GENOMIC DNA]</scope>
    <source>
        <strain evidence="7 8">UCR1854</strain>
    </source>
</reference>
<evidence type="ECO:0000256" key="4">
    <source>
        <dbReference type="SAM" id="SignalP"/>
    </source>
</evidence>
<evidence type="ECO:0000313" key="8">
    <source>
        <dbReference type="Proteomes" id="UP000287124"/>
    </source>
</evidence>
<feature type="binding site" evidence="2">
    <location>
        <begin position="44"/>
        <end position="45"/>
    </location>
    <ligand>
        <name>FAD</name>
        <dbReference type="ChEBI" id="CHEBI:57692"/>
    </ligand>
</feature>
<dbReference type="SUPFAM" id="SSF51905">
    <property type="entry name" value="FAD/NAD(P)-binding domain"/>
    <property type="match status" value="1"/>
</dbReference>
<keyword evidence="4" id="KW-0732">Signal</keyword>
<dbReference type="PANTHER" id="PTHR11552:SF115">
    <property type="entry name" value="DEHYDROGENASE XPTC-RELATED"/>
    <property type="match status" value="1"/>
</dbReference>
<evidence type="ECO:0000259" key="6">
    <source>
        <dbReference type="PROSITE" id="PS00624"/>
    </source>
</evidence>
<dbReference type="Gene3D" id="3.50.50.60">
    <property type="entry name" value="FAD/NAD(P)-binding domain"/>
    <property type="match status" value="2"/>
</dbReference>
<sequence length="514" mass="55782">MLRKIYSTIIALSNLSFSLALPYVGMSEIEILPEYDYVVVGGGTSGLTVANRLSENPGVTVLVLEAGDFDANEDFLTIPGLAGGAVGTKYDWNRTYVATEAVNGRTLPAPLGKVVGGSTKLNQMTFNRGSSSDYDRWVELGNEGWGWEALLPYFKKNELFTPPNKEIAKEYNITFDPFVHGTSGYVHSSYSPFFWPTTMRARKEVILAAGSVHTPQILQVSGIGDSALLSGINVTTVVDLPGVGQNFQEHALVKVTNKLKAPLQRSNLSDATFAAKVREEYEKYRKGPLTSPLGDFLVFMPLSNFSDASSGIYRQAINQDGTDFLPPDTPIQVIEGYKRQHKVLNDRLMSSKSAILEIIWDDGEMLIGLQHPYSRGSIKATSPSTFDAPAADAALAKNPLDVAILAESIRFSRRLVNAAAMDILEPLEVVPGAGVTSNEALEKFIRSTVSNFYYPAGSCKMGALEEGGVVDYELKVYGVEALRVVDASVMPLLPAAHTMATVYAIAEKASENLL</sequence>
<protein>
    <recommendedName>
        <fullName evidence="5 6">Glucose-methanol-choline oxidoreductase N-terminal domain-containing protein</fullName>
    </recommendedName>
</protein>
<dbReference type="Gene3D" id="3.30.560.10">
    <property type="entry name" value="Glucose Oxidase, domain 3"/>
    <property type="match status" value="2"/>
</dbReference>
<evidence type="ECO:0000256" key="2">
    <source>
        <dbReference type="PIRSR" id="PIRSR000137-2"/>
    </source>
</evidence>
<accession>A0A430LZS6</accession>
<keyword evidence="8" id="KW-1185">Reference proteome</keyword>
<dbReference type="InterPro" id="IPR007867">
    <property type="entry name" value="GMC_OxRtase_C"/>
</dbReference>
<dbReference type="Pfam" id="PF05199">
    <property type="entry name" value="GMC_oxred_C"/>
    <property type="match status" value="1"/>
</dbReference>
<feature type="binding site" evidence="2">
    <location>
        <position position="114"/>
    </location>
    <ligand>
        <name>FAD</name>
        <dbReference type="ChEBI" id="CHEBI:57692"/>
    </ligand>
</feature>